<dbReference type="SUPFAM" id="SSF47781">
    <property type="entry name" value="RuvA domain 2-like"/>
    <property type="match status" value="1"/>
</dbReference>
<dbReference type="Pfam" id="PF12826">
    <property type="entry name" value="HHH_2"/>
    <property type="match status" value="1"/>
</dbReference>
<dbReference type="FunFam" id="3.40.50.10190:FF:000054">
    <property type="entry name" value="DNA ligase"/>
    <property type="match status" value="1"/>
</dbReference>
<dbReference type="SMART" id="SM00292">
    <property type="entry name" value="BRCT"/>
    <property type="match status" value="1"/>
</dbReference>
<dbReference type="SMART" id="SM00278">
    <property type="entry name" value="HhH1"/>
    <property type="match status" value="4"/>
</dbReference>
<evidence type="ECO:0000313" key="18">
    <source>
        <dbReference type="EMBL" id="QPQ93814.1"/>
    </source>
</evidence>
<evidence type="ECO:0000256" key="16">
    <source>
        <dbReference type="RuleBase" id="RU000618"/>
    </source>
</evidence>
<dbReference type="InterPro" id="IPR013839">
    <property type="entry name" value="DNAligase_adenylation"/>
</dbReference>
<dbReference type="GO" id="GO:0006281">
    <property type="term" value="P:DNA repair"/>
    <property type="evidence" value="ECO:0007669"/>
    <property type="project" value="UniProtKB-KW"/>
</dbReference>
<dbReference type="InterPro" id="IPR018239">
    <property type="entry name" value="DNA_ligase_AS"/>
</dbReference>
<evidence type="ECO:0000256" key="15">
    <source>
        <dbReference type="HAMAP-Rule" id="MF_01588"/>
    </source>
</evidence>
<keyword evidence="11 15" id="KW-0234">DNA repair</keyword>
<dbReference type="GO" id="GO:0005829">
    <property type="term" value="C:cytosol"/>
    <property type="evidence" value="ECO:0007669"/>
    <property type="project" value="TreeGrafter"/>
</dbReference>
<keyword evidence="10 15" id="KW-0520">NAD</keyword>
<comment type="caution">
    <text evidence="15">Lacks conserved residue(s) required for the propagation of feature annotation.</text>
</comment>
<organism evidence="18 19">
    <name type="scientific">Burkholderia glumae</name>
    <name type="common">Pseudomonas glumae</name>
    <dbReference type="NCBI Taxonomy" id="337"/>
    <lineage>
        <taxon>Bacteria</taxon>
        <taxon>Pseudomonadati</taxon>
        <taxon>Pseudomonadota</taxon>
        <taxon>Betaproteobacteria</taxon>
        <taxon>Burkholderiales</taxon>
        <taxon>Burkholderiaceae</taxon>
        <taxon>Burkholderia</taxon>
    </lineage>
</organism>
<dbReference type="GO" id="GO:0046872">
    <property type="term" value="F:metal ion binding"/>
    <property type="evidence" value="ECO:0007669"/>
    <property type="project" value="UniProtKB-KW"/>
</dbReference>
<dbReference type="Gene3D" id="6.20.10.30">
    <property type="match status" value="1"/>
</dbReference>
<feature type="binding site" evidence="15">
    <location>
        <position position="190"/>
    </location>
    <ligand>
        <name>NAD(+)</name>
        <dbReference type="ChEBI" id="CHEBI:57540"/>
    </ligand>
</feature>
<dbReference type="InterPro" id="IPR003583">
    <property type="entry name" value="Hlx-hairpin-Hlx_DNA-bd_motif"/>
</dbReference>
<evidence type="ECO:0000256" key="4">
    <source>
        <dbReference type="ARBA" id="ARBA00022598"/>
    </source>
</evidence>
<reference evidence="18 19" key="1">
    <citation type="submission" date="2020-12" db="EMBL/GenBank/DDBJ databases">
        <title>FDA dAtabase for Regulatory Grade micrObial Sequences (FDA-ARGOS): Supporting development and validation of Infectious Disease Dx tests.</title>
        <authorList>
            <person name="Minogue T."/>
            <person name="Wolcott M."/>
            <person name="Wasieloski L."/>
            <person name="Aguilar W."/>
            <person name="Moore D."/>
            <person name="Jaissle J."/>
            <person name="Tallon L."/>
            <person name="Sadzewicz L."/>
            <person name="Zhao X."/>
            <person name="Boylan J."/>
            <person name="Ott S."/>
            <person name="Bowen H."/>
            <person name="Vavikolanu K."/>
            <person name="Mehta A."/>
            <person name="Aluvathingal J."/>
            <person name="Nadendla S."/>
            <person name="Yan Y."/>
            <person name="Sichtig H."/>
        </authorList>
    </citation>
    <scope>NUCLEOTIDE SEQUENCE [LARGE SCALE GENOMIC DNA]</scope>
    <source>
        <strain evidence="18 19">FDAARGOS_949</strain>
    </source>
</reference>
<keyword evidence="5 15" id="KW-0235">DNA replication</keyword>
<dbReference type="InterPro" id="IPR033136">
    <property type="entry name" value="DNA_ligase_CS"/>
</dbReference>
<dbReference type="InterPro" id="IPR010994">
    <property type="entry name" value="RuvA_2-like"/>
</dbReference>
<evidence type="ECO:0000256" key="5">
    <source>
        <dbReference type="ARBA" id="ARBA00022705"/>
    </source>
</evidence>
<dbReference type="SUPFAM" id="SSF52113">
    <property type="entry name" value="BRCT domain"/>
    <property type="match status" value="1"/>
</dbReference>
<dbReference type="InterPro" id="IPR001357">
    <property type="entry name" value="BRCT_dom"/>
</dbReference>
<dbReference type="InterPro" id="IPR013840">
    <property type="entry name" value="DNAligase_N"/>
</dbReference>
<dbReference type="EC" id="6.5.1.2" evidence="2 15"/>
<keyword evidence="6 15" id="KW-0479">Metal-binding</keyword>
<dbReference type="PROSITE" id="PS50172">
    <property type="entry name" value="BRCT"/>
    <property type="match status" value="1"/>
</dbReference>
<feature type="binding site" evidence="15">
    <location>
        <position position="485"/>
    </location>
    <ligand>
        <name>Zn(2+)</name>
        <dbReference type="ChEBI" id="CHEBI:29105"/>
    </ligand>
</feature>
<dbReference type="Pfam" id="PF03119">
    <property type="entry name" value="DNA_ligase_ZBD"/>
    <property type="match status" value="1"/>
</dbReference>
<name>A0AAP9Y4R5_BURGL</name>
<dbReference type="PANTHER" id="PTHR23389:SF9">
    <property type="entry name" value="DNA LIGASE"/>
    <property type="match status" value="1"/>
</dbReference>
<dbReference type="GO" id="GO:0003911">
    <property type="term" value="F:DNA ligase (NAD+) activity"/>
    <property type="evidence" value="ECO:0007669"/>
    <property type="project" value="UniProtKB-UniRule"/>
</dbReference>
<dbReference type="NCBIfam" id="TIGR00575">
    <property type="entry name" value="dnlj"/>
    <property type="match status" value="1"/>
</dbReference>
<proteinExistence type="inferred from homology"/>
<feature type="binding site" evidence="15">
    <location>
        <begin position="91"/>
        <end position="92"/>
    </location>
    <ligand>
        <name>NAD(+)</name>
        <dbReference type="ChEBI" id="CHEBI:57540"/>
    </ligand>
</feature>
<dbReference type="Pfam" id="PF00533">
    <property type="entry name" value="BRCT"/>
    <property type="match status" value="1"/>
</dbReference>
<keyword evidence="8 15" id="KW-0862">Zinc</keyword>
<dbReference type="RefSeq" id="WP_045678902.1">
    <property type="nucleotide sequence ID" value="NZ_CP065601.1"/>
</dbReference>
<evidence type="ECO:0000256" key="9">
    <source>
        <dbReference type="ARBA" id="ARBA00022842"/>
    </source>
</evidence>
<evidence type="ECO:0000256" key="13">
    <source>
        <dbReference type="ARBA" id="ARBA00034005"/>
    </source>
</evidence>
<evidence type="ECO:0000256" key="14">
    <source>
        <dbReference type="ARBA" id="ARBA00060881"/>
    </source>
</evidence>
<dbReference type="PROSITE" id="PS01056">
    <property type="entry name" value="DNA_LIGASE_N2"/>
    <property type="match status" value="1"/>
</dbReference>
<feature type="binding site" evidence="15">
    <location>
        <position position="482"/>
    </location>
    <ligand>
        <name>Zn(2+)</name>
        <dbReference type="ChEBI" id="CHEBI:29105"/>
    </ligand>
</feature>
<feature type="binding site" evidence="15">
    <location>
        <position position="307"/>
    </location>
    <ligand>
        <name>NAD(+)</name>
        <dbReference type="ChEBI" id="CHEBI:57540"/>
    </ligand>
</feature>
<feature type="binding site" evidence="15">
    <location>
        <position position="331"/>
    </location>
    <ligand>
        <name>NAD(+)</name>
        <dbReference type="ChEBI" id="CHEBI:57540"/>
    </ligand>
</feature>
<dbReference type="GO" id="GO:0006260">
    <property type="term" value="P:DNA replication"/>
    <property type="evidence" value="ECO:0007669"/>
    <property type="project" value="UniProtKB-KW"/>
</dbReference>
<comment type="function">
    <text evidence="1 15">DNA ligase that catalyzes the formation of phosphodiester linkages between 5'-phosphoryl and 3'-hydroxyl groups in double-stranded DNA using NAD as a coenzyme and as the energy source for the reaction. It is essential for DNA replication and repair of damaged DNA.</text>
</comment>
<evidence type="ECO:0000256" key="12">
    <source>
        <dbReference type="ARBA" id="ARBA00023211"/>
    </source>
</evidence>
<dbReference type="FunFam" id="3.30.470.30:FF:000001">
    <property type="entry name" value="DNA ligase"/>
    <property type="match status" value="1"/>
</dbReference>
<evidence type="ECO:0000256" key="2">
    <source>
        <dbReference type="ARBA" id="ARBA00012722"/>
    </source>
</evidence>
<gene>
    <name evidence="15 18" type="primary">ligA</name>
    <name evidence="18" type="ORF">I6H06_16545</name>
</gene>
<evidence type="ECO:0000313" key="19">
    <source>
        <dbReference type="Proteomes" id="UP000594892"/>
    </source>
</evidence>
<keyword evidence="7 15" id="KW-0227">DNA damage</keyword>
<feature type="binding site" evidence="15">
    <location>
        <position position="153"/>
    </location>
    <ligand>
        <name>NAD(+)</name>
        <dbReference type="ChEBI" id="CHEBI:57540"/>
    </ligand>
</feature>
<dbReference type="SUPFAM" id="SSF50249">
    <property type="entry name" value="Nucleic acid-binding proteins"/>
    <property type="match status" value="1"/>
</dbReference>
<dbReference type="Gene3D" id="3.40.50.10190">
    <property type="entry name" value="BRCT domain"/>
    <property type="match status" value="1"/>
</dbReference>
<keyword evidence="9 15" id="KW-0460">Magnesium</keyword>
<dbReference type="FunFam" id="1.10.150.20:FF:000006">
    <property type="entry name" value="DNA ligase"/>
    <property type="match status" value="1"/>
</dbReference>
<dbReference type="AlphaFoldDB" id="A0AAP9Y4R5"/>
<evidence type="ECO:0000256" key="7">
    <source>
        <dbReference type="ARBA" id="ARBA00022763"/>
    </source>
</evidence>
<dbReference type="Proteomes" id="UP000594892">
    <property type="component" value="Chromosome 2"/>
</dbReference>
<dbReference type="InterPro" id="IPR012340">
    <property type="entry name" value="NA-bd_OB-fold"/>
</dbReference>
<dbReference type="PIRSF" id="PIRSF001604">
    <property type="entry name" value="LigA"/>
    <property type="match status" value="1"/>
</dbReference>
<dbReference type="InterPro" id="IPR004149">
    <property type="entry name" value="Znf_DNAligase_C4"/>
</dbReference>
<dbReference type="FunFam" id="2.40.50.140:FF:000012">
    <property type="entry name" value="DNA ligase"/>
    <property type="match status" value="1"/>
</dbReference>
<feature type="domain" description="BRCT" evidence="17">
    <location>
        <begin position="665"/>
        <end position="747"/>
    </location>
</feature>
<keyword evidence="12 15" id="KW-0464">Manganese</keyword>
<dbReference type="HAMAP" id="MF_01588">
    <property type="entry name" value="DNA_ligase_A"/>
    <property type="match status" value="1"/>
</dbReference>
<dbReference type="Gene3D" id="1.10.150.20">
    <property type="entry name" value="5' to 3' exonuclease, C-terminal subdomain"/>
    <property type="match status" value="2"/>
</dbReference>
<dbReference type="CDD" id="cd00114">
    <property type="entry name" value="LIGANc"/>
    <property type="match status" value="1"/>
</dbReference>
<evidence type="ECO:0000256" key="1">
    <source>
        <dbReference type="ARBA" id="ARBA00004067"/>
    </source>
</evidence>
<evidence type="ECO:0000256" key="11">
    <source>
        <dbReference type="ARBA" id="ARBA00023204"/>
    </source>
</evidence>
<dbReference type="Gene3D" id="1.10.287.610">
    <property type="entry name" value="Helix hairpin bin"/>
    <property type="match status" value="1"/>
</dbReference>
<dbReference type="PROSITE" id="PS01055">
    <property type="entry name" value="DNA_LIGASE_N1"/>
    <property type="match status" value="1"/>
</dbReference>
<keyword evidence="4 15" id="KW-0436">Ligase</keyword>
<dbReference type="InterPro" id="IPR001679">
    <property type="entry name" value="DNA_ligase"/>
</dbReference>
<dbReference type="InterPro" id="IPR004150">
    <property type="entry name" value="NAD_DNA_ligase_OB"/>
</dbReference>
<dbReference type="CDD" id="cd17748">
    <property type="entry name" value="BRCT_DNA_ligase_like"/>
    <property type="match status" value="1"/>
</dbReference>
<evidence type="ECO:0000256" key="3">
    <source>
        <dbReference type="ARBA" id="ARBA00013308"/>
    </source>
</evidence>
<dbReference type="Pfam" id="PF14520">
    <property type="entry name" value="HHH_5"/>
    <property type="match status" value="1"/>
</dbReference>
<dbReference type="Pfam" id="PF01653">
    <property type="entry name" value="DNA_ligase_aden"/>
    <property type="match status" value="1"/>
</dbReference>
<dbReference type="FunFam" id="1.10.150.20:FF:000007">
    <property type="entry name" value="DNA ligase"/>
    <property type="match status" value="1"/>
</dbReference>
<sequence>MARTTPAAPPASQPSERAAWLRQELERANHAYYVLDQPELLDAEYDRLFRELQQIEAEHPDFITPDSPTQRVGGEAADGFTPVLHDAPMLSLNNGFTDEDIAAFDKRVADALGKAVDLAGTAEPVEYACELKFDGLAISLRYVHGKFTQAATRGDGTTGEDVTENVRTIKSIPLTLKGKHPPALLDVRGEVLMYKRDFARLNERQRAAEQREFANPRNAAAGSLRQLDSKVTAQRPLSFFAYGIGVLDGAPMPDTHSGLLDWYESLGLPVNRERAVVQGAEGLLDFFRKVGEKREALPYDIDGVVYKVNRRDEQDRLGFVSRAPRFALAHKFPAQEARTRLVAIEVQVGRTGAITPVARLEPVFVGGATVTNATLHNEDEVRRKDIRVGDTVIVRRAGDVIPEVVGRDGPHAMQVRVRFRGVRTVARRNRLRAAASSGRPMTWKPRLLKPTDRRGIRVRRGCLRPSLFEFVEQEPFRMPTECPVCGSRIERLPDEAIARCTGGLFCPAQRKQALWHFAQRRALDIDGLGEKIIDQLVEQNLVRTPADLFHLGFATLAALDRFAEKSAQNLLDSLEKARHTTLARFIYALGIRHVGESTAKDLAKHFGALQPIMDASIDALLEVNDVGPVVAESLHQFFAEEHNRTVIAQLREKVDWPEGPPAPREPQGVLAGKTVVLTGTLPTLSRDEAKALLEAAGAKVTGSVSKKTDYVVAGAEAGSKLAKAEELGIPVLDEDGMHQLLKGESPS</sequence>
<dbReference type="Gene3D" id="3.30.470.30">
    <property type="entry name" value="DNA ligase/mRNA capping enzyme"/>
    <property type="match status" value="1"/>
</dbReference>
<evidence type="ECO:0000259" key="17">
    <source>
        <dbReference type="PROSITE" id="PS50172"/>
    </source>
</evidence>
<dbReference type="EMBL" id="CP065601">
    <property type="protein sequence ID" value="QPQ93814.1"/>
    <property type="molecule type" value="Genomic_DNA"/>
</dbReference>
<dbReference type="PANTHER" id="PTHR23389">
    <property type="entry name" value="CHROMOSOME TRANSMISSION FIDELITY FACTOR 18"/>
    <property type="match status" value="1"/>
</dbReference>
<dbReference type="SMART" id="SM00532">
    <property type="entry name" value="LIGANc"/>
    <property type="match status" value="1"/>
</dbReference>
<feature type="binding site" evidence="15">
    <location>
        <begin position="42"/>
        <end position="46"/>
    </location>
    <ligand>
        <name>NAD(+)</name>
        <dbReference type="ChEBI" id="CHEBI:57540"/>
    </ligand>
</feature>
<feature type="binding site" evidence="15">
    <location>
        <position position="130"/>
    </location>
    <ligand>
        <name>NAD(+)</name>
        <dbReference type="ChEBI" id="CHEBI:57540"/>
    </ligand>
</feature>
<accession>A0AAP9Y4R5</accession>
<feature type="active site" description="N6-AMP-lysine intermediate" evidence="15">
    <location>
        <position position="132"/>
    </location>
</feature>
<protein>
    <recommendedName>
        <fullName evidence="3 15">DNA ligase</fullName>
        <ecNumber evidence="2 15">6.5.1.2</ecNumber>
    </recommendedName>
    <alternativeName>
        <fullName evidence="15">Polydeoxyribonucleotide synthase [NAD(+)]</fullName>
    </alternativeName>
</protein>
<dbReference type="GeneID" id="45697679"/>
<dbReference type="GO" id="GO:0003677">
    <property type="term" value="F:DNA binding"/>
    <property type="evidence" value="ECO:0007669"/>
    <property type="project" value="InterPro"/>
</dbReference>
<comment type="cofactor">
    <cofactor evidence="15">
        <name>Mg(2+)</name>
        <dbReference type="ChEBI" id="CHEBI:18420"/>
    </cofactor>
    <cofactor evidence="15">
        <name>Mn(2+)</name>
        <dbReference type="ChEBI" id="CHEBI:29035"/>
    </cofactor>
</comment>
<feature type="binding site" evidence="15">
    <location>
        <position position="506"/>
    </location>
    <ligand>
        <name>Zn(2+)</name>
        <dbReference type="ChEBI" id="CHEBI:29105"/>
    </ligand>
</feature>
<dbReference type="FunFam" id="1.10.287.610:FF:000002">
    <property type="entry name" value="DNA ligase"/>
    <property type="match status" value="1"/>
</dbReference>
<dbReference type="Gene3D" id="2.40.50.140">
    <property type="entry name" value="Nucleic acid-binding proteins"/>
    <property type="match status" value="1"/>
</dbReference>
<comment type="catalytic activity">
    <reaction evidence="13 15 16">
        <text>NAD(+) + (deoxyribonucleotide)n-3'-hydroxyl + 5'-phospho-(deoxyribonucleotide)m = (deoxyribonucleotide)n+m + AMP + beta-nicotinamide D-nucleotide.</text>
        <dbReference type="EC" id="6.5.1.2"/>
    </reaction>
</comment>
<dbReference type="Pfam" id="PF03120">
    <property type="entry name" value="OB_DNA_ligase"/>
    <property type="match status" value="1"/>
</dbReference>
<evidence type="ECO:0000256" key="6">
    <source>
        <dbReference type="ARBA" id="ARBA00022723"/>
    </source>
</evidence>
<dbReference type="SUPFAM" id="SSF56091">
    <property type="entry name" value="DNA ligase/mRNA capping enzyme, catalytic domain"/>
    <property type="match status" value="1"/>
</dbReference>
<evidence type="ECO:0000256" key="10">
    <source>
        <dbReference type="ARBA" id="ARBA00023027"/>
    </source>
</evidence>
<evidence type="ECO:0000256" key="8">
    <source>
        <dbReference type="ARBA" id="ARBA00022833"/>
    </source>
</evidence>
<dbReference type="InterPro" id="IPR036420">
    <property type="entry name" value="BRCT_dom_sf"/>
</dbReference>
<dbReference type="NCBIfam" id="NF005932">
    <property type="entry name" value="PRK07956.1"/>
    <property type="match status" value="1"/>
</dbReference>
<comment type="similarity">
    <text evidence="14 15">Belongs to the NAD-dependent DNA ligase family. LigA subfamily.</text>
</comment>
<dbReference type="InterPro" id="IPR041663">
    <property type="entry name" value="DisA/LigA_HHH"/>
</dbReference>